<dbReference type="EMBL" id="VHII01000018">
    <property type="protein sequence ID" value="KAF1376185.1"/>
    <property type="molecule type" value="Genomic_DNA"/>
</dbReference>
<proteinExistence type="predicted"/>
<evidence type="ECO:0000313" key="2">
    <source>
        <dbReference type="EMBL" id="KAF1376185.1"/>
    </source>
</evidence>
<reference evidence="2 3" key="1">
    <citation type="submission" date="2019-06" db="EMBL/GenBank/DDBJ databases">
        <title>A chromosome-scale genome assembly of the European perch, Perca fluviatilis.</title>
        <authorList>
            <person name="Roques C."/>
            <person name="Zahm M."/>
            <person name="Cabau C."/>
            <person name="Klopp C."/>
            <person name="Bouchez O."/>
            <person name="Donnadieu C."/>
            <person name="Kuhl H."/>
            <person name="Gislard M."/>
            <person name="Guendouz S."/>
            <person name="Journot L."/>
            <person name="Haffray P."/>
            <person name="Bestin A."/>
            <person name="Morvezen R."/>
            <person name="Feron R."/>
            <person name="Wen M."/>
            <person name="Jouanno E."/>
            <person name="Herpin A."/>
            <person name="Schartl M."/>
            <person name="Postlethwait J."/>
            <person name="Schaerlinger B."/>
            <person name="Chardard D."/>
            <person name="Lecocq T."/>
            <person name="Poncet C."/>
            <person name="Jaffrelo L."/>
            <person name="Lampietro C."/>
            <person name="Guiguen Y."/>
        </authorList>
    </citation>
    <scope>NUCLEOTIDE SEQUENCE [LARGE SCALE GENOMIC DNA]</scope>
    <source>
        <tissue evidence="2">Blood</tissue>
    </source>
</reference>
<gene>
    <name evidence="2" type="ORF">PFLUV_G00206980</name>
</gene>
<name>A0A6A5EAX9_PERFL</name>
<dbReference type="AlphaFoldDB" id="A0A6A5EAX9"/>
<organism evidence="2 3">
    <name type="scientific">Perca fluviatilis</name>
    <name type="common">European perch</name>
    <dbReference type="NCBI Taxonomy" id="8168"/>
    <lineage>
        <taxon>Eukaryota</taxon>
        <taxon>Metazoa</taxon>
        <taxon>Chordata</taxon>
        <taxon>Craniata</taxon>
        <taxon>Vertebrata</taxon>
        <taxon>Euteleostomi</taxon>
        <taxon>Actinopterygii</taxon>
        <taxon>Neopterygii</taxon>
        <taxon>Teleostei</taxon>
        <taxon>Neoteleostei</taxon>
        <taxon>Acanthomorphata</taxon>
        <taxon>Eupercaria</taxon>
        <taxon>Perciformes</taxon>
        <taxon>Percoidei</taxon>
        <taxon>Percidae</taxon>
        <taxon>Percinae</taxon>
        <taxon>Perca</taxon>
    </lineage>
</organism>
<sequence>MTMCPPARSRHEERAQRCGDRSRSDAPSPPARSTHDDRSRHSDLSSPQQACVPEKGPEPTGRHPPSPEGNAACLFSCPCRED</sequence>
<keyword evidence="3" id="KW-1185">Reference proteome</keyword>
<dbReference type="Proteomes" id="UP000465112">
    <property type="component" value="Unassembled WGS sequence"/>
</dbReference>
<evidence type="ECO:0000313" key="3">
    <source>
        <dbReference type="Proteomes" id="UP000465112"/>
    </source>
</evidence>
<protein>
    <submittedName>
        <fullName evidence="2">Uncharacterized protein</fullName>
    </submittedName>
</protein>
<feature type="compositionally biased region" description="Basic and acidic residues" evidence="1">
    <location>
        <begin position="9"/>
        <end position="24"/>
    </location>
</feature>
<comment type="caution">
    <text evidence="2">The sequence shown here is derived from an EMBL/GenBank/DDBJ whole genome shotgun (WGS) entry which is preliminary data.</text>
</comment>
<accession>A0A6A5EAX9</accession>
<feature type="region of interest" description="Disordered" evidence="1">
    <location>
        <begin position="1"/>
        <end position="72"/>
    </location>
</feature>
<feature type="compositionally biased region" description="Basic and acidic residues" evidence="1">
    <location>
        <begin position="33"/>
        <end position="43"/>
    </location>
</feature>
<evidence type="ECO:0000256" key="1">
    <source>
        <dbReference type="SAM" id="MobiDB-lite"/>
    </source>
</evidence>